<proteinExistence type="predicted"/>
<dbReference type="Gene3D" id="3.40.50.1820">
    <property type="entry name" value="alpha/beta hydrolase"/>
    <property type="match status" value="1"/>
</dbReference>
<evidence type="ECO:0000313" key="2">
    <source>
        <dbReference type="Proteomes" id="UP000592820"/>
    </source>
</evidence>
<dbReference type="Proteomes" id="UP000592820">
    <property type="component" value="Unassembled WGS sequence"/>
</dbReference>
<dbReference type="AlphaFoldDB" id="A0A7W8P4I3"/>
<sequence length="57" mass="6179">MYEPGVWVSRVSPTPLLVVVTLSDAITVTDLALTACKQALQPKRLVTIPGGHFDPYL</sequence>
<dbReference type="EMBL" id="JACHDE010000020">
    <property type="protein sequence ID" value="MBB5404459.1"/>
    <property type="molecule type" value="Genomic_DNA"/>
</dbReference>
<protein>
    <submittedName>
        <fullName evidence="1">Uncharacterized protein</fullName>
    </submittedName>
</protein>
<accession>A0A7W8P4I3</accession>
<reference evidence="1 2" key="1">
    <citation type="submission" date="2020-08" db="EMBL/GenBank/DDBJ databases">
        <title>Genomic Encyclopedia of Type Strains, Phase IV (KMG-V): Genome sequencing to study the core and pangenomes of soil and plant-associated prokaryotes.</title>
        <authorList>
            <person name="Whitman W."/>
        </authorList>
    </citation>
    <scope>NUCLEOTIDE SEQUENCE [LARGE SCALE GENOMIC DNA]</scope>
    <source>
        <strain evidence="1 2">JPY162</strain>
    </source>
</reference>
<comment type="caution">
    <text evidence="1">The sequence shown here is derived from an EMBL/GenBank/DDBJ whole genome shotgun (WGS) entry which is preliminary data.</text>
</comment>
<name>A0A7W8P4I3_9BURK</name>
<organism evidence="1 2">
    <name type="scientific">Paraburkholderia youngii</name>
    <dbReference type="NCBI Taxonomy" id="2782701"/>
    <lineage>
        <taxon>Bacteria</taxon>
        <taxon>Pseudomonadati</taxon>
        <taxon>Pseudomonadota</taxon>
        <taxon>Betaproteobacteria</taxon>
        <taxon>Burkholderiales</taxon>
        <taxon>Burkholderiaceae</taxon>
        <taxon>Paraburkholderia</taxon>
    </lineage>
</organism>
<evidence type="ECO:0000313" key="1">
    <source>
        <dbReference type="EMBL" id="MBB5404459.1"/>
    </source>
</evidence>
<dbReference type="InterPro" id="IPR029058">
    <property type="entry name" value="AB_hydrolase_fold"/>
</dbReference>
<gene>
    <name evidence="1" type="ORF">HDG41_006555</name>
</gene>